<dbReference type="InterPro" id="IPR018392">
    <property type="entry name" value="LysM"/>
</dbReference>
<dbReference type="PANTHER" id="PTHR43173">
    <property type="entry name" value="ABC1 FAMILY PROTEIN"/>
    <property type="match status" value="1"/>
</dbReference>
<dbReference type="GO" id="GO:0005886">
    <property type="term" value="C:plasma membrane"/>
    <property type="evidence" value="ECO:0007669"/>
    <property type="project" value="UniProtKB-ARBA"/>
</dbReference>
<gene>
    <name evidence="3" type="ORF">HXX76_013099</name>
</gene>
<organism evidence="3 4">
    <name type="scientific">Chlamydomonas incerta</name>
    <dbReference type="NCBI Taxonomy" id="51695"/>
    <lineage>
        <taxon>Eukaryota</taxon>
        <taxon>Viridiplantae</taxon>
        <taxon>Chlorophyta</taxon>
        <taxon>core chlorophytes</taxon>
        <taxon>Chlorophyceae</taxon>
        <taxon>CS clade</taxon>
        <taxon>Chlamydomonadales</taxon>
        <taxon>Chlamydomonadaceae</taxon>
        <taxon>Chlamydomonas</taxon>
    </lineage>
</organism>
<dbReference type="CDD" id="cd00118">
    <property type="entry name" value="LysM"/>
    <property type="match status" value="1"/>
</dbReference>
<dbReference type="PANTHER" id="PTHR43173:SF12">
    <property type="entry name" value="PROTEIN KINASE SUPERFAMILY PROTEIN"/>
    <property type="match status" value="1"/>
</dbReference>
<evidence type="ECO:0000259" key="2">
    <source>
        <dbReference type="PROSITE" id="PS51782"/>
    </source>
</evidence>
<dbReference type="Gene3D" id="3.10.350.10">
    <property type="entry name" value="LysM domain"/>
    <property type="match status" value="1"/>
</dbReference>
<name>A0A835VRB7_CHLIN</name>
<dbReference type="InterPro" id="IPR051130">
    <property type="entry name" value="Mito_struct-func_regulator"/>
</dbReference>
<dbReference type="Pfam" id="PF01476">
    <property type="entry name" value="LysM"/>
    <property type="match status" value="1"/>
</dbReference>
<dbReference type="PROSITE" id="PS51782">
    <property type="entry name" value="LYSM"/>
    <property type="match status" value="1"/>
</dbReference>
<dbReference type="SMART" id="SM00257">
    <property type="entry name" value="LysM"/>
    <property type="match status" value="1"/>
</dbReference>
<evidence type="ECO:0000256" key="1">
    <source>
        <dbReference type="SAM" id="MobiDB-lite"/>
    </source>
</evidence>
<keyword evidence="4" id="KW-1185">Reference proteome</keyword>
<feature type="region of interest" description="Disordered" evidence="1">
    <location>
        <begin position="167"/>
        <end position="191"/>
    </location>
</feature>
<dbReference type="OrthoDB" id="427480at2759"/>
<dbReference type="InterPro" id="IPR004147">
    <property type="entry name" value="ABC1_dom"/>
</dbReference>
<reference evidence="3" key="1">
    <citation type="journal article" date="2020" name="bioRxiv">
        <title>Comparative genomics of Chlamydomonas.</title>
        <authorList>
            <person name="Craig R.J."/>
            <person name="Hasan A.R."/>
            <person name="Ness R.W."/>
            <person name="Keightley P.D."/>
        </authorList>
    </citation>
    <scope>NUCLEOTIDE SEQUENCE</scope>
    <source>
        <strain evidence="3">SAG 7.73</strain>
    </source>
</reference>
<feature type="compositionally biased region" description="Low complexity" evidence="1">
    <location>
        <begin position="167"/>
        <end position="185"/>
    </location>
</feature>
<proteinExistence type="predicted"/>
<dbReference type="EMBL" id="JAEHOC010000048">
    <property type="protein sequence ID" value="KAG2426342.1"/>
    <property type="molecule type" value="Genomic_DNA"/>
</dbReference>
<comment type="caution">
    <text evidence="3">The sequence shown here is derived from an EMBL/GenBank/DDBJ whole genome shotgun (WGS) entry which is preliminary data.</text>
</comment>
<feature type="domain" description="LysM" evidence="2">
    <location>
        <begin position="109"/>
        <end position="153"/>
    </location>
</feature>
<protein>
    <recommendedName>
        <fullName evidence="2">LysM domain-containing protein</fullName>
    </recommendedName>
</protein>
<evidence type="ECO:0000313" key="4">
    <source>
        <dbReference type="Proteomes" id="UP000650467"/>
    </source>
</evidence>
<accession>A0A835VRB7</accession>
<dbReference type="Proteomes" id="UP000650467">
    <property type="component" value="Unassembled WGS sequence"/>
</dbReference>
<dbReference type="Pfam" id="PF03109">
    <property type="entry name" value="ABC1"/>
    <property type="match status" value="2"/>
</dbReference>
<evidence type="ECO:0000313" key="3">
    <source>
        <dbReference type="EMBL" id="KAG2426342.1"/>
    </source>
</evidence>
<sequence>MYELCIALRGFYLKAGQFIGSRSDFVPEQICRKLTLLCDKVPPMSAAATKAALQRELGVQDLGQLFEWIDLEQPLGSASISQVHKARLRSFSRSELARAKDSLRRQRPSEYEVAAGQGAWDVCNALGMSLRELRSLNKGVDLDRLQPGQRIKVLQPKCLQPYEDEPVAVAGGSSSSSSSSGRMPGAAPPPSPAVAALMHAVAVGDAPKNGLVAVKVQYPDALPVMTGDLSNIRAAAFYLSKTELKFDLVSAVDELNKQIRLEFDFTREARVMDTIAEHLAPISARLQVPRTVGGLVTRRALVMSFLEGVPLLEASSRVAKLSPLQRDLAKRRILTRVSEAYGRMIFGEGLFQADGHPGNILIGRGGRVGLLDYGQSKQLPDEQRRGFAELVLALNKGRPAEISAALGKLGVVTEKDDPGLRSEMAYGMFDTRGKVDPFDPNSPIKRSAISTFPADMFFVLRVVQLLRGLANGMGINDFSSARQWAPYARDTMSRARRGEGGRYGLRHFLWPLSGINVLPLQFPWRGGAR</sequence>
<dbReference type="InterPro" id="IPR011009">
    <property type="entry name" value="Kinase-like_dom_sf"/>
</dbReference>
<dbReference type="AlphaFoldDB" id="A0A835VRB7"/>
<dbReference type="InterPro" id="IPR036779">
    <property type="entry name" value="LysM_dom_sf"/>
</dbReference>
<dbReference type="SUPFAM" id="SSF56112">
    <property type="entry name" value="Protein kinase-like (PK-like)"/>
    <property type="match status" value="1"/>
</dbReference>
<dbReference type="CDD" id="cd05121">
    <property type="entry name" value="ABC1_ADCK3-like"/>
    <property type="match status" value="1"/>
</dbReference>